<evidence type="ECO:0000256" key="2">
    <source>
        <dbReference type="SAM" id="SignalP"/>
    </source>
</evidence>
<evidence type="ECO:0000313" key="3">
    <source>
        <dbReference type="EMBL" id="WFE88990.1"/>
    </source>
</evidence>
<gene>
    <name evidence="3" type="ORF">K1718_22960</name>
</gene>
<reference evidence="3 4" key="1">
    <citation type="submission" date="2023-03" db="EMBL/GenBank/DDBJ databases">
        <title>Roseibium porphyridii sp. nov. and Roseibium rhodosorbium sp. nov. isolated from marine algae, Porphyridium cruentum and Rhodosorus marinus, respectively.</title>
        <authorList>
            <person name="Lee M.W."/>
            <person name="Choi B.J."/>
            <person name="Lee J.K."/>
            <person name="Choi D.G."/>
            <person name="Baek J.H."/>
            <person name="Bayburt H."/>
            <person name="Kim J.M."/>
            <person name="Han D.M."/>
            <person name="Kim K.H."/>
            <person name="Jeon C.O."/>
        </authorList>
    </citation>
    <scope>NUCLEOTIDE SEQUENCE [LARGE SCALE GENOMIC DNA]</scope>
    <source>
        <strain evidence="3 4">KMA01</strain>
    </source>
</reference>
<dbReference type="PROSITE" id="PS51257">
    <property type="entry name" value="PROKAR_LIPOPROTEIN"/>
    <property type="match status" value="1"/>
</dbReference>
<feature type="region of interest" description="Disordered" evidence="1">
    <location>
        <begin position="124"/>
        <end position="155"/>
    </location>
</feature>
<protein>
    <recommendedName>
        <fullName evidence="5">DUF3035 domain-containing protein</fullName>
    </recommendedName>
</protein>
<evidence type="ECO:0000256" key="1">
    <source>
        <dbReference type="SAM" id="MobiDB-lite"/>
    </source>
</evidence>
<proteinExistence type="predicted"/>
<organism evidence="3 4">
    <name type="scientific">Roseibium porphyridii</name>
    <dbReference type="NCBI Taxonomy" id="2866279"/>
    <lineage>
        <taxon>Bacteria</taxon>
        <taxon>Pseudomonadati</taxon>
        <taxon>Pseudomonadota</taxon>
        <taxon>Alphaproteobacteria</taxon>
        <taxon>Hyphomicrobiales</taxon>
        <taxon>Stappiaceae</taxon>
        <taxon>Roseibium</taxon>
    </lineage>
</organism>
<dbReference type="EMBL" id="CP120863">
    <property type="protein sequence ID" value="WFE88990.1"/>
    <property type="molecule type" value="Genomic_DNA"/>
</dbReference>
<dbReference type="RefSeq" id="WP_265680717.1">
    <property type="nucleotide sequence ID" value="NZ_CP120863.1"/>
</dbReference>
<feature type="region of interest" description="Disordered" evidence="1">
    <location>
        <begin position="170"/>
        <end position="234"/>
    </location>
</feature>
<dbReference type="Proteomes" id="UP001209803">
    <property type="component" value="Chromosome"/>
</dbReference>
<keyword evidence="4" id="KW-1185">Reference proteome</keyword>
<sequence>MVRTIFGLAKKSSVLVLLAGLAACQAADGTTQAPDVALVNSVMKGLGAVDPNEKPIDYKPRAPLAMPSEPAKLPEPETNVAGVNDANWPKQQDNEQLKELKDLYAGSSRMQREPLTPEQMRGFTVTGVTGQNRDLAAERRENEITEGEKLTRQEQRDEWERLQKLKAQQAGLDKNGLATRRYLTEPPTDYSTPSPDAPMPDVVQKNKRKPTNFDKYDSAPIDPRCLEGDSSYCN</sequence>
<evidence type="ECO:0008006" key="5">
    <source>
        <dbReference type="Google" id="ProtNLM"/>
    </source>
</evidence>
<evidence type="ECO:0000313" key="4">
    <source>
        <dbReference type="Proteomes" id="UP001209803"/>
    </source>
</evidence>
<feature type="signal peptide" evidence="2">
    <location>
        <begin position="1"/>
        <end position="26"/>
    </location>
</feature>
<accession>A0ABY8F0P5</accession>
<name>A0ABY8F0P5_9HYPH</name>
<feature type="chain" id="PRO_5045268946" description="DUF3035 domain-containing protein" evidence="2">
    <location>
        <begin position="27"/>
        <end position="234"/>
    </location>
</feature>
<keyword evidence="2" id="KW-0732">Signal</keyword>
<feature type="compositionally biased region" description="Basic and acidic residues" evidence="1">
    <location>
        <begin position="135"/>
        <end position="155"/>
    </location>
</feature>